<dbReference type="AlphaFoldDB" id="A0A9P6AM07"/>
<sequence>MISWCQEHTIVLHASRVVQFCALYIYNCVGIIKFELVDSLVDLVAHGSFVPDRYRKPYS</sequence>
<protein>
    <submittedName>
        <fullName evidence="1">Uncharacterized protein</fullName>
    </submittedName>
</protein>
<evidence type="ECO:0000313" key="2">
    <source>
        <dbReference type="Proteomes" id="UP000886523"/>
    </source>
</evidence>
<organism evidence="1 2">
    <name type="scientific">Hydnum rufescens UP504</name>
    <dbReference type="NCBI Taxonomy" id="1448309"/>
    <lineage>
        <taxon>Eukaryota</taxon>
        <taxon>Fungi</taxon>
        <taxon>Dikarya</taxon>
        <taxon>Basidiomycota</taxon>
        <taxon>Agaricomycotina</taxon>
        <taxon>Agaricomycetes</taxon>
        <taxon>Cantharellales</taxon>
        <taxon>Hydnaceae</taxon>
        <taxon>Hydnum</taxon>
    </lineage>
</organism>
<proteinExistence type="predicted"/>
<dbReference type="EMBL" id="MU129063">
    <property type="protein sequence ID" value="KAF9508196.1"/>
    <property type="molecule type" value="Genomic_DNA"/>
</dbReference>
<evidence type="ECO:0000313" key="1">
    <source>
        <dbReference type="EMBL" id="KAF9508196.1"/>
    </source>
</evidence>
<gene>
    <name evidence="1" type="ORF">BS47DRAFT_1350635</name>
</gene>
<name>A0A9P6AM07_9AGAM</name>
<comment type="caution">
    <text evidence="1">The sequence shown here is derived from an EMBL/GenBank/DDBJ whole genome shotgun (WGS) entry which is preliminary data.</text>
</comment>
<dbReference type="Proteomes" id="UP000886523">
    <property type="component" value="Unassembled WGS sequence"/>
</dbReference>
<reference evidence="1" key="1">
    <citation type="journal article" date="2020" name="Nat. Commun.">
        <title>Large-scale genome sequencing of mycorrhizal fungi provides insights into the early evolution of symbiotic traits.</title>
        <authorList>
            <person name="Miyauchi S."/>
            <person name="Kiss E."/>
            <person name="Kuo A."/>
            <person name="Drula E."/>
            <person name="Kohler A."/>
            <person name="Sanchez-Garcia M."/>
            <person name="Morin E."/>
            <person name="Andreopoulos B."/>
            <person name="Barry K.W."/>
            <person name="Bonito G."/>
            <person name="Buee M."/>
            <person name="Carver A."/>
            <person name="Chen C."/>
            <person name="Cichocki N."/>
            <person name="Clum A."/>
            <person name="Culley D."/>
            <person name="Crous P.W."/>
            <person name="Fauchery L."/>
            <person name="Girlanda M."/>
            <person name="Hayes R.D."/>
            <person name="Keri Z."/>
            <person name="LaButti K."/>
            <person name="Lipzen A."/>
            <person name="Lombard V."/>
            <person name="Magnuson J."/>
            <person name="Maillard F."/>
            <person name="Murat C."/>
            <person name="Nolan M."/>
            <person name="Ohm R.A."/>
            <person name="Pangilinan J."/>
            <person name="Pereira M.F."/>
            <person name="Perotto S."/>
            <person name="Peter M."/>
            <person name="Pfister S."/>
            <person name="Riley R."/>
            <person name="Sitrit Y."/>
            <person name="Stielow J.B."/>
            <person name="Szollosi G."/>
            <person name="Zifcakova L."/>
            <person name="Stursova M."/>
            <person name="Spatafora J.W."/>
            <person name="Tedersoo L."/>
            <person name="Vaario L.M."/>
            <person name="Yamada A."/>
            <person name="Yan M."/>
            <person name="Wang P."/>
            <person name="Xu J."/>
            <person name="Bruns T."/>
            <person name="Baldrian P."/>
            <person name="Vilgalys R."/>
            <person name="Dunand C."/>
            <person name="Henrissat B."/>
            <person name="Grigoriev I.V."/>
            <person name="Hibbett D."/>
            <person name="Nagy L.G."/>
            <person name="Martin F.M."/>
        </authorList>
    </citation>
    <scope>NUCLEOTIDE SEQUENCE</scope>
    <source>
        <strain evidence="1">UP504</strain>
    </source>
</reference>
<keyword evidence="2" id="KW-1185">Reference proteome</keyword>
<accession>A0A9P6AM07</accession>